<keyword evidence="2" id="KW-1185">Reference proteome</keyword>
<sequence>MAAAVGFFGHPAHLAMAAKGHEPQQMHARLFHPIGIGNPHRIKAAFKRLFADQAAQLVWGLWAARLGDMRGRGGSKIGPFIMAGRG</sequence>
<proteinExistence type="predicted"/>
<gene>
    <name evidence="1" type="ORF">JCM17846_02350</name>
</gene>
<accession>A0A5A7N2P8</accession>
<evidence type="ECO:0000313" key="2">
    <source>
        <dbReference type="Proteomes" id="UP000324996"/>
    </source>
</evidence>
<dbReference type="Proteomes" id="UP000324996">
    <property type="component" value="Unassembled WGS sequence"/>
</dbReference>
<name>A0A5A7N2P8_9PROT</name>
<protein>
    <submittedName>
        <fullName evidence="1">Uncharacterized protein</fullName>
    </submittedName>
</protein>
<evidence type="ECO:0000313" key="1">
    <source>
        <dbReference type="EMBL" id="GER02553.1"/>
    </source>
</evidence>
<comment type="caution">
    <text evidence="1">The sequence shown here is derived from an EMBL/GenBank/DDBJ whole genome shotgun (WGS) entry which is preliminary data.</text>
</comment>
<dbReference type="EMBL" id="BKCN01000001">
    <property type="protein sequence ID" value="GER02553.1"/>
    <property type="molecule type" value="Genomic_DNA"/>
</dbReference>
<dbReference type="AlphaFoldDB" id="A0A5A7N2P8"/>
<reference evidence="1 2" key="1">
    <citation type="submission" date="2019-09" db="EMBL/GenBank/DDBJ databases">
        <title>NBRP : Genome information of microbial organism related human and environment.</title>
        <authorList>
            <person name="Hattori M."/>
            <person name="Oshima K."/>
            <person name="Inaba H."/>
            <person name="Suda W."/>
            <person name="Sakamoto M."/>
            <person name="Iino T."/>
            <person name="Kitahara M."/>
            <person name="Oshida Y."/>
            <person name="Iida T."/>
            <person name="Kudo T."/>
            <person name="Itoh T."/>
            <person name="Ohkuma M."/>
        </authorList>
    </citation>
    <scope>NUCLEOTIDE SEQUENCE [LARGE SCALE GENOMIC DNA]</scope>
    <source>
        <strain evidence="1 2">Q-1</strain>
    </source>
</reference>
<organism evidence="1 2">
    <name type="scientific">Iodidimonas nitroreducens</name>
    <dbReference type="NCBI Taxonomy" id="1236968"/>
    <lineage>
        <taxon>Bacteria</taxon>
        <taxon>Pseudomonadati</taxon>
        <taxon>Pseudomonadota</taxon>
        <taxon>Alphaproteobacteria</taxon>
        <taxon>Iodidimonadales</taxon>
        <taxon>Iodidimonadaceae</taxon>
        <taxon>Iodidimonas</taxon>
    </lineage>
</organism>